<feature type="domain" description="YopX protein" evidence="1">
    <location>
        <begin position="30"/>
        <end position="114"/>
    </location>
</feature>
<dbReference type="InterPro" id="IPR019096">
    <property type="entry name" value="YopX_protein"/>
</dbReference>
<dbReference type="NCBIfam" id="TIGR01671">
    <property type="entry name" value="phage_TIGR01671"/>
    <property type="match status" value="1"/>
</dbReference>
<dbReference type="AlphaFoldDB" id="A0A9X6TGP4"/>
<organism evidence="2 3">
    <name type="scientific">Bacillus thuringiensis</name>
    <dbReference type="NCBI Taxonomy" id="1428"/>
    <lineage>
        <taxon>Bacteria</taxon>
        <taxon>Bacillati</taxon>
        <taxon>Bacillota</taxon>
        <taxon>Bacilli</taxon>
        <taxon>Bacillales</taxon>
        <taxon>Bacillaceae</taxon>
        <taxon>Bacillus</taxon>
        <taxon>Bacillus cereus group</taxon>
    </lineage>
</organism>
<evidence type="ECO:0000259" key="1">
    <source>
        <dbReference type="Pfam" id="PF09643"/>
    </source>
</evidence>
<dbReference type="SUPFAM" id="SSF159006">
    <property type="entry name" value="YopX-like"/>
    <property type="match status" value="1"/>
</dbReference>
<comment type="caution">
    <text evidence="2">The sequence shown here is derived from an EMBL/GenBank/DDBJ whole genome shotgun (WGS) entry which is preliminary data.</text>
</comment>
<evidence type="ECO:0000313" key="2">
    <source>
        <dbReference type="EMBL" id="PEA85947.1"/>
    </source>
</evidence>
<dbReference type="InterPro" id="IPR010024">
    <property type="entry name" value="CHP16711"/>
</dbReference>
<proteinExistence type="predicted"/>
<sequence length="115" mass="13518">MSKKMLGWGEIFDLPAWEIFPGTPEQRPFNVMQYTGLKDKNGKEIYEGDVLDLSLGDDSVLRCEVIYEAPSFCRKWYNANTIRLRQREIEPMAWNTHIVYEVIGNIYETPELLER</sequence>
<protein>
    <recommendedName>
        <fullName evidence="1">YopX protein domain-containing protein</fullName>
    </recommendedName>
</protein>
<gene>
    <name evidence="2" type="ORF">CON71_32780</name>
</gene>
<dbReference type="Gene3D" id="2.30.30.290">
    <property type="entry name" value="YopX-like domains"/>
    <property type="match status" value="1"/>
</dbReference>
<evidence type="ECO:0000313" key="3">
    <source>
        <dbReference type="Proteomes" id="UP000220702"/>
    </source>
</evidence>
<reference evidence="2 3" key="1">
    <citation type="submission" date="2017-09" db="EMBL/GenBank/DDBJ databases">
        <title>Large-scale bioinformatics analysis of Bacillus genomes uncovers conserved roles of natural products in bacterial physiology.</title>
        <authorList>
            <consortium name="Agbiome Team Llc"/>
            <person name="Bleich R.M."/>
            <person name="Grubbs K.J."/>
            <person name="Santa Maria K.C."/>
            <person name="Allen S.E."/>
            <person name="Farag S."/>
            <person name="Shank E.A."/>
            <person name="Bowers A."/>
        </authorList>
    </citation>
    <scope>NUCLEOTIDE SEQUENCE [LARGE SCALE GENOMIC DNA]</scope>
    <source>
        <strain evidence="2 3">AFS089089</strain>
    </source>
</reference>
<name>A0A9X6TGP4_BACTU</name>
<accession>A0A9X6TGP4</accession>
<dbReference type="Proteomes" id="UP000220702">
    <property type="component" value="Unassembled WGS sequence"/>
</dbReference>
<dbReference type="InterPro" id="IPR023385">
    <property type="entry name" value="YopX-like_C"/>
</dbReference>
<dbReference type="Pfam" id="PF09643">
    <property type="entry name" value="YopX"/>
    <property type="match status" value="1"/>
</dbReference>
<dbReference type="EMBL" id="NVNL01000106">
    <property type="protein sequence ID" value="PEA85947.1"/>
    <property type="molecule type" value="Genomic_DNA"/>
</dbReference>